<dbReference type="EMBL" id="CAJNOC010003745">
    <property type="protein sequence ID" value="CAF0996079.1"/>
    <property type="molecule type" value="Genomic_DNA"/>
</dbReference>
<dbReference type="AlphaFoldDB" id="A0A814GGL8"/>
<evidence type="ECO:0008006" key="3">
    <source>
        <dbReference type="Google" id="ProtNLM"/>
    </source>
</evidence>
<dbReference type="OrthoDB" id="568194at2759"/>
<proteinExistence type="predicted"/>
<reference evidence="1" key="1">
    <citation type="submission" date="2021-02" db="EMBL/GenBank/DDBJ databases">
        <authorList>
            <person name="Nowell W R."/>
        </authorList>
    </citation>
    <scope>NUCLEOTIDE SEQUENCE</scope>
    <source>
        <strain evidence="1">Ploen Becks lab</strain>
    </source>
</reference>
<dbReference type="InterPro" id="IPR036383">
    <property type="entry name" value="TSP1_rpt_sf"/>
</dbReference>
<accession>A0A814GGL8</accession>
<protein>
    <recommendedName>
        <fullName evidence="3">Apple domain-containing protein</fullName>
    </recommendedName>
</protein>
<evidence type="ECO:0000313" key="2">
    <source>
        <dbReference type="Proteomes" id="UP000663879"/>
    </source>
</evidence>
<name>A0A814GGL8_9BILA</name>
<dbReference type="PROSITE" id="PS50092">
    <property type="entry name" value="TSP1"/>
    <property type="match status" value="2"/>
</dbReference>
<sequence>MKRKEETASEEIQSHIEVSNYNWFSYNIILINGVSSPDLTISSINTVIAVPNVLILNGRGPCQINEEKFSTNSYIKLQFFNTTYYFQCAGNSLISMQLLDENKEYNDNNITKIAKNCQVSEWSEWSKCDGNFQKRTRNVLIYPSDKRQKCPNLEDKIECSHCKVSEWSGWSTCDRNFQKRTRKIIVELKNNGNMCPKNLEERISCSGETTLNPFIDWNERNWANNCDFPGNDLKSIKSPPELCSVMCEETLDCTHYAWSDFEGGTCWLKKGSVSKNDARPSKASKMCGLLISNYRTKRSTNVLDNNDNEKFFGTRFEKEYKNSTGFNSLKECWYSCLYEDPQKKCLAVSFNGKICLFFDNLNSKANIYESDWTSIVKKKQISLILNTIEFTTFPEKYTASVLGASICFDLVKNQSINSLILALDKHLDLTTGWSFFSLKKLASSYSTWSLNMIQNLFLYGSCTSSNRDINSNKIQSFQAFSFVLYYPPEGNCFDSSMESLLNNNLTELNEFTTIINTLSMKKFKSKFLIFDEYKVHRSTNINSPLLLSILIKTVLDSVKYSSNSSLLAEIIRKKLGDYWNVVINHVGDLINLNVAYRAKTFLRLEVDNYDI</sequence>
<dbReference type="Gene3D" id="2.20.100.10">
    <property type="entry name" value="Thrombospondin type-1 (TSP1) repeat"/>
    <property type="match status" value="2"/>
</dbReference>
<dbReference type="InterPro" id="IPR000884">
    <property type="entry name" value="TSP1_rpt"/>
</dbReference>
<feature type="non-terminal residue" evidence="1">
    <location>
        <position position="1"/>
    </location>
</feature>
<dbReference type="InterPro" id="IPR039942">
    <property type="entry name" value="SBSPO"/>
</dbReference>
<keyword evidence="2" id="KW-1185">Reference proteome</keyword>
<comment type="caution">
    <text evidence="1">The sequence shown here is derived from an EMBL/GenBank/DDBJ whole genome shotgun (WGS) entry which is preliminary data.</text>
</comment>
<gene>
    <name evidence="1" type="ORF">OXX778_LOCUS16163</name>
</gene>
<dbReference type="PANTHER" id="PTHR20920:SF5">
    <property type="entry name" value="SMB DOMAIN-CONTAINING PROTEIN"/>
    <property type="match status" value="1"/>
</dbReference>
<dbReference type="PANTHER" id="PTHR20920">
    <property type="entry name" value="RPE-SPONDIN"/>
    <property type="match status" value="1"/>
</dbReference>
<dbReference type="SUPFAM" id="SSF82895">
    <property type="entry name" value="TSP-1 type 1 repeat"/>
    <property type="match status" value="2"/>
</dbReference>
<dbReference type="Gene3D" id="3.50.4.10">
    <property type="entry name" value="Hepatocyte Growth Factor"/>
    <property type="match status" value="1"/>
</dbReference>
<dbReference type="SMART" id="SM00209">
    <property type="entry name" value="TSP1"/>
    <property type="match status" value="2"/>
</dbReference>
<evidence type="ECO:0000313" key="1">
    <source>
        <dbReference type="EMBL" id="CAF0996079.1"/>
    </source>
</evidence>
<dbReference type="Proteomes" id="UP000663879">
    <property type="component" value="Unassembled WGS sequence"/>
</dbReference>
<organism evidence="1 2">
    <name type="scientific">Brachionus calyciflorus</name>
    <dbReference type="NCBI Taxonomy" id="104777"/>
    <lineage>
        <taxon>Eukaryota</taxon>
        <taxon>Metazoa</taxon>
        <taxon>Spiralia</taxon>
        <taxon>Gnathifera</taxon>
        <taxon>Rotifera</taxon>
        <taxon>Eurotatoria</taxon>
        <taxon>Monogononta</taxon>
        <taxon>Pseudotrocha</taxon>
        <taxon>Ploima</taxon>
        <taxon>Brachionidae</taxon>
        <taxon>Brachionus</taxon>
    </lineage>
</organism>